<organism evidence="2 3">
    <name type="scientific">Mycolicibacterium murale</name>
    <dbReference type="NCBI Taxonomy" id="182220"/>
    <lineage>
        <taxon>Bacteria</taxon>
        <taxon>Bacillati</taxon>
        <taxon>Actinomycetota</taxon>
        <taxon>Actinomycetes</taxon>
        <taxon>Mycobacteriales</taxon>
        <taxon>Mycobacteriaceae</taxon>
        <taxon>Mycolicibacterium</taxon>
    </lineage>
</organism>
<gene>
    <name evidence="2" type="ORF">MMUR_08980</name>
</gene>
<evidence type="ECO:0000256" key="1">
    <source>
        <dbReference type="SAM" id="MobiDB-lite"/>
    </source>
</evidence>
<proteinExistence type="predicted"/>
<dbReference type="Proteomes" id="UP000465241">
    <property type="component" value="Unassembled WGS sequence"/>
</dbReference>
<reference evidence="2 3" key="1">
    <citation type="journal article" date="2019" name="Emerg. Microbes Infect.">
        <title>Comprehensive subspecies identification of 175 nontuberculous mycobacteria species based on 7547 genomic profiles.</title>
        <authorList>
            <person name="Matsumoto Y."/>
            <person name="Kinjo T."/>
            <person name="Motooka D."/>
            <person name="Nabeya D."/>
            <person name="Jung N."/>
            <person name="Uechi K."/>
            <person name="Horii T."/>
            <person name="Iida T."/>
            <person name="Fujita J."/>
            <person name="Nakamura S."/>
        </authorList>
    </citation>
    <scope>NUCLEOTIDE SEQUENCE [LARGE SCALE GENOMIC DNA]</scope>
    <source>
        <strain evidence="2 3">JCM 13392</strain>
    </source>
</reference>
<dbReference type="AlphaFoldDB" id="A0A7I9WGA7"/>
<evidence type="ECO:0000313" key="2">
    <source>
        <dbReference type="EMBL" id="GFG56762.1"/>
    </source>
</evidence>
<feature type="compositionally biased region" description="Basic and acidic residues" evidence="1">
    <location>
        <begin position="47"/>
        <end position="61"/>
    </location>
</feature>
<keyword evidence="3" id="KW-1185">Reference proteome</keyword>
<name>A0A7I9WGA7_9MYCO</name>
<feature type="region of interest" description="Disordered" evidence="1">
    <location>
        <begin position="19"/>
        <end position="61"/>
    </location>
</feature>
<evidence type="ECO:0000313" key="3">
    <source>
        <dbReference type="Proteomes" id="UP000465241"/>
    </source>
</evidence>
<dbReference type="EMBL" id="BLKT01000003">
    <property type="protein sequence ID" value="GFG56762.1"/>
    <property type="molecule type" value="Genomic_DNA"/>
</dbReference>
<sequence length="61" mass="6468">MIPPGLEVLHRGIEDHLAATAGGRTDPSGGGIGHAPMFPTERSFVNSEKDACEHKTDRSNV</sequence>
<accession>A0A7I9WGA7</accession>
<comment type="caution">
    <text evidence="2">The sequence shown here is derived from an EMBL/GenBank/DDBJ whole genome shotgun (WGS) entry which is preliminary data.</text>
</comment>
<protein>
    <submittedName>
        <fullName evidence="2">Uncharacterized protein</fullName>
    </submittedName>
</protein>